<keyword evidence="11" id="KW-1185">Reference proteome</keyword>
<dbReference type="RefSeq" id="WP_184742679.1">
    <property type="nucleotide sequence ID" value="NZ_JACHGJ010000001.1"/>
</dbReference>
<organism evidence="10 11">
    <name type="scientific">Spirochaeta isovalerica</name>
    <dbReference type="NCBI Taxonomy" id="150"/>
    <lineage>
        <taxon>Bacteria</taxon>
        <taxon>Pseudomonadati</taxon>
        <taxon>Spirochaetota</taxon>
        <taxon>Spirochaetia</taxon>
        <taxon>Spirochaetales</taxon>
        <taxon>Spirochaetaceae</taxon>
        <taxon>Spirochaeta</taxon>
    </lineage>
</organism>
<dbReference type="InterPro" id="IPR003724">
    <property type="entry name" value="CblAdoTrfase_CobA"/>
</dbReference>
<evidence type="ECO:0000313" key="11">
    <source>
        <dbReference type="Proteomes" id="UP000587760"/>
    </source>
</evidence>
<evidence type="ECO:0000256" key="9">
    <source>
        <dbReference type="ARBA" id="ARBA00048692"/>
    </source>
</evidence>
<dbReference type="PANTHER" id="PTHR46638">
    <property type="entry name" value="CORRINOID ADENOSYLTRANSFERASE"/>
    <property type="match status" value="1"/>
</dbReference>
<dbReference type="EC" id="2.5.1.17" evidence="3"/>
<evidence type="ECO:0000256" key="6">
    <source>
        <dbReference type="ARBA" id="ARBA00033334"/>
    </source>
</evidence>
<proteinExistence type="inferred from homology"/>
<dbReference type="EMBL" id="JACHGJ010000001">
    <property type="protein sequence ID" value="MBB6478648.1"/>
    <property type="molecule type" value="Genomic_DNA"/>
</dbReference>
<dbReference type="GO" id="GO:0005524">
    <property type="term" value="F:ATP binding"/>
    <property type="evidence" value="ECO:0007669"/>
    <property type="project" value="InterPro"/>
</dbReference>
<protein>
    <recommendedName>
        <fullName evidence="3">corrinoid adenosyltransferase</fullName>
        <ecNumber evidence="3">2.5.1.17</ecNumber>
    </recommendedName>
    <alternativeName>
        <fullName evidence="5">Cob(II)alamin adenosyltransferase</fullName>
    </alternativeName>
    <alternativeName>
        <fullName evidence="7">Cob(II)yrinic acid a,c-diamide adenosyltransferase</fullName>
    </alternativeName>
    <alternativeName>
        <fullName evidence="6">Cobinamide/cobalamin adenosyltransferase</fullName>
    </alternativeName>
</protein>
<dbReference type="GO" id="GO:0008817">
    <property type="term" value="F:corrinoid adenosyltransferase activity"/>
    <property type="evidence" value="ECO:0007669"/>
    <property type="project" value="UniProtKB-EC"/>
</dbReference>
<name>A0A841R7B8_9SPIO</name>
<dbReference type="PIRSF" id="PIRSF015617">
    <property type="entry name" value="Adensltrnsf_CobA"/>
    <property type="match status" value="1"/>
</dbReference>
<gene>
    <name evidence="10" type="ORF">HNR50_000281</name>
</gene>
<evidence type="ECO:0000256" key="7">
    <source>
        <dbReference type="ARBA" id="ARBA00033354"/>
    </source>
</evidence>
<sequence length="175" mass="19633">MKGYIHNYTGAGKGKTTSALGLALRALGTGKKVCIIQFFKNGDFSEIKALRQLKTIYKENLFFTQAGAERELFADITAQDRIAARHGEEQFFHLLETGGFDLFVLDEINTASHYGLIDPVKFLKNIEKSEKPSEIVMTGRYAPLCFLDAADLVTEMKKKKHYAEKGVMAREGIEF</sequence>
<dbReference type="SUPFAM" id="SSF52540">
    <property type="entry name" value="P-loop containing nucleoside triphosphate hydrolases"/>
    <property type="match status" value="1"/>
</dbReference>
<evidence type="ECO:0000256" key="5">
    <source>
        <dbReference type="ARBA" id="ARBA00031529"/>
    </source>
</evidence>
<comment type="pathway">
    <text evidence="1">Cofactor biosynthesis; adenosylcobalamin biosynthesis; adenosylcobalamin from cob(II)yrinate a,c-diamide: step 2/7.</text>
</comment>
<dbReference type="InterPro" id="IPR027417">
    <property type="entry name" value="P-loop_NTPase"/>
</dbReference>
<keyword evidence="10" id="KW-0808">Transferase</keyword>
<evidence type="ECO:0000313" key="10">
    <source>
        <dbReference type="EMBL" id="MBB6478648.1"/>
    </source>
</evidence>
<evidence type="ECO:0000256" key="8">
    <source>
        <dbReference type="ARBA" id="ARBA00048555"/>
    </source>
</evidence>
<evidence type="ECO:0000256" key="4">
    <source>
        <dbReference type="ARBA" id="ARBA00024929"/>
    </source>
</evidence>
<comment type="catalytic activity">
    <reaction evidence="8">
        <text>2 cob(II)yrinate a,c diamide + reduced [electron-transfer flavoprotein] + 2 ATP = 2 adenosylcob(III)yrinate a,c-diamide + 2 triphosphate + oxidized [electron-transfer flavoprotein] + 3 H(+)</text>
        <dbReference type="Rhea" id="RHEA:11528"/>
        <dbReference type="Rhea" id="RHEA-COMP:10685"/>
        <dbReference type="Rhea" id="RHEA-COMP:10686"/>
        <dbReference type="ChEBI" id="CHEBI:15378"/>
        <dbReference type="ChEBI" id="CHEBI:18036"/>
        <dbReference type="ChEBI" id="CHEBI:30616"/>
        <dbReference type="ChEBI" id="CHEBI:57692"/>
        <dbReference type="ChEBI" id="CHEBI:58307"/>
        <dbReference type="ChEBI" id="CHEBI:58503"/>
        <dbReference type="ChEBI" id="CHEBI:58537"/>
        <dbReference type="EC" id="2.5.1.17"/>
    </reaction>
</comment>
<dbReference type="Gene3D" id="3.40.50.300">
    <property type="entry name" value="P-loop containing nucleotide triphosphate hydrolases"/>
    <property type="match status" value="1"/>
</dbReference>
<dbReference type="GO" id="GO:0009236">
    <property type="term" value="P:cobalamin biosynthetic process"/>
    <property type="evidence" value="ECO:0007669"/>
    <property type="project" value="InterPro"/>
</dbReference>
<dbReference type="AlphaFoldDB" id="A0A841R7B8"/>
<reference evidence="10 11" key="1">
    <citation type="submission" date="2020-08" db="EMBL/GenBank/DDBJ databases">
        <title>Genomic Encyclopedia of Type Strains, Phase IV (KMG-IV): sequencing the most valuable type-strain genomes for metagenomic binning, comparative biology and taxonomic classification.</title>
        <authorList>
            <person name="Goeker M."/>
        </authorList>
    </citation>
    <scope>NUCLEOTIDE SEQUENCE [LARGE SCALE GENOMIC DNA]</scope>
    <source>
        <strain evidence="10 11">DSM 2461</strain>
    </source>
</reference>
<dbReference type="PANTHER" id="PTHR46638:SF1">
    <property type="entry name" value="CORRINOID ADENOSYLTRANSFERASE"/>
    <property type="match status" value="1"/>
</dbReference>
<comment type="caution">
    <text evidence="10">The sequence shown here is derived from an EMBL/GenBank/DDBJ whole genome shotgun (WGS) entry which is preliminary data.</text>
</comment>
<comment type="function">
    <text evidence="4">Required for both de novo synthesis of the corrin ring for the assimilation of exogenous corrinoids. Participates in the adenosylation of a variety of incomplete and complete corrinoids.</text>
</comment>
<accession>A0A841R7B8</accession>
<comment type="catalytic activity">
    <reaction evidence="9">
        <text>2 cob(II)alamin + reduced [electron-transfer flavoprotein] + 2 ATP = 2 adenosylcob(III)alamin + 2 triphosphate + oxidized [electron-transfer flavoprotein] + 3 H(+)</text>
        <dbReference type="Rhea" id="RHEA:28671"/>
        <dbReference type="Rhea" id="RHEA-COMP:10685"/>
        <dbReference type="Rhea" id="RHEA-COMP:10686"/>
        <dbReference type="ChEBI" id="CHEBI:15378"/>
        <dbReference type="ChEBI" id="CHEBI:16304"/>
        <dbReference type="ChEBI" id="CHEBI:18036"/>
        <dbReference type="ChEBI" id="CHEBI:18408"/>
        <dbReference type="ChEBI" id="CHEBI:30616"/>
        <dbReference type="ChEBI" id="CHEBI:57692"/>
        <dbReference type="ChEBI" id="CHEBI:58307"/>
        <dbReference type="EC" id="2.5.1.17"/>
    </reaction>
</comment>
<evidence type="ECO:0000256" key="3">
    <source>
        <dbReference type="ARBA" id="ARBA00012454"/>
    </source>
</evidence>
<dbReference type="Pfam" id="PF02572">
    <property type="entry name" value="CobA_CobO_BtuR"/>
    <property type="match status" value="1"/>
</dbReference>
<comment type="similarity">
    <text evidence="2">Belongs to the Cob(I)alamin adenosyltransferase family.</text>
</comment>
<evidence type="ECO:0000256" key="1">
    <source>
        <dbReference type="ARBA" id="ARBA00005121"/>
    </source>
</evidence>
<dbReference type="Proteomes" id="UP000587760">
    <property type="component" value="Unassembled WGS sequence"/>
</dbReference>
<evidence type="ECO:0000256" key="2">
    <source>
        <dbReference type="ARBA" id="ARBA00007487"/>
    </source>
</evidence>